<keyword evidence="4" id="KW-0472">Membrane</keyword>
<keyword evidence="3" id="KW-1133">Transmembrane helix</keyword>
<gene>
    <name evidence="5" type="ORF">TW71_04710</name>
</gene>
<keyword evidence="2" id="KW-0812">Transmembrane</keyword>
<dbReference type="EMBL" id="JXXR01000002">
    <property type="protein sequence ID" value="KJY77123.1"/>
    <property type="molecule type" value="Genomic_DNA"/>
</dbReference>
<name>A0A837GB20_9VIBR</name>
<comment type="caution">
    <text evidence="5">The sequence shown here is derived from an EMBL/GenBank/DDBJ whole genome shotgun (WGS) entry which is preliminary data.</text>
</comment>
<proteinExistence type="predicted"/>
<dbReference type="Pfam" id="PF04172">
    <property type="entry name" value="LrgB"/>
    <property type="match status" value="1"/>
</dbReference>
<sequence length="224" mass="23701">MWLILTLITYVTAKQICRKLGHPLLNPLLLGVSFIIAVLLLLDVPYSEYYEDNRLLGYLLQPAIVVMAYPIFSQLSTIKKKARLILGACFLGAIFSMLSGGLIALSLGADIPLVVSVLTKSVTVPIAMATTYQLDGDAAVSAVLVLFAGLIGAMTAYPIFHLLRIKGKIARGITIGAAAHALGTAQALDKRNEDAAYSSLALALCGIFTAICAPAVMALIVVIV</sequence>
<organism evidence="5">
    <name type="scientific">Vibrio coralliilyticus</name>
    <dbReference type="NCBI Taxonomy" id="190893"/>
    <lineage>
        <taxon>Bacteria</taxon>
        <taxon>Pseudomonadati</taxon>
        <taxon>Pseudomonadota</taxon>
        <taxon>Gammaproteobacteria</taxon>
        <taxon>Vibrionales</taxon>
        <taxon>Vibrionaceae</taxon>
        <taxon>Vibrio</taxon>
    </lineage>
</organism>
<evidence type="ECO:0000256" key="1">
    <source>
        <dbReference type="ARBA" id="ARBA00004141"/>
    </source>
</evidence>
<evidence type="ECO:0000256" key="3">
    <source>
        <dbReference type="ARBA" id="ARBA00022989"/>
    </source>
</evidence>
<dbReference type="PANTHER" id="PTHR30249">
    <property type="entry name" value="PUTATIVE SEROTONIN TRANSPORTER"/>
    <property type="match status" value="1"/>
</dbReference>
<protein>
    <submittedName>
        <fullName evidence="5">Uncharacterized protein</fullName>
    </submittedName>
</protein>
<evidence type="ECO:0000313" key="5">
    <source>
        <dbReference type="EMBL" id="KJY77123.1"/>
    </source>
</evidence>
<dbReference type="RefSeq" id="WP_045985118.1">
    <property type="nucleotide sequence ID" value="NZ_CP063052.1"/>
</dbReference>
<reference evidence="5" key="1">
    <citation type="journal article" date="2015" name="BMC Genomics">
        <title>Genome mining reveals unlocked bioactive potential of marine Gram-negative bacteria.</title>
        <authorList>
            <person name="Machado H."/>
            <person name="Sonnenschein E.C."/>
            <person name="Melchiorsen J."/>
            <person name="Gram L."/>
        </authorList>
    </citation>
    <scope>NUCLEOTIDE SEQUENCE</scope>
    <source>
        <strain evidence="5">S2052</strain>
    </source>
</reference>
<evidence type="ECO:0000256" key="2">
    <source>
        <dbReference type="ARBA" id="ARBA00022692"/>
    </source>
</evidence>
<dbReference type="GO" id="GO:0016020">
    <property type="term" value="C:membrane"/>
    <property type="evidence" value="ECO:0007669"/>
    <property type="project" value="UniProtKB-SubCell"/>
</dbReference>
<evidence type="ECO:0000256" key="4">
    <source>
        <dbReference type="ARBA" id="ARBA00023136"/>
    </source>
</evidence>
<dbReference type="InterPro" id="IPR007300">
    <property type="entry name" value="CidB/LrgB"/>
</dbReference>
<comment type="subcellular location">
    <subcellularLocation>
        <location evidence="1">Membrane</location>
        <topology evidence="1">Multi-pass membrane protein</topology>
    </subcellularLocation>
</comment>
<dbReference type="AlphaFoldDB" id="A0A837GB20"/>
<accession>A0A837GB20</accession>
<dbReference type="PANTHER" id="PTHR30249:SF0">
    <property type="entry name" value="PLASTIDAL GLYCOLATE_GLYCERATE TRANSLOCATOR 1, CHLOROPLASTIC"/>
    <property type="match status" value="1"/>
</dbReference>